<reference evidence="1 2" key="1">
    <citation type="journal article" date="2021" name="Comput. Struct. Biotechnol. J.">
        <title>De novo genome assembly of the potent medicinal plant Rehmannia glutinosa using nanopore technology.</title>
        <authorList>
            <person name="Ma L."/>
            <person name="Dong C."/>
            <person name="Song C."/>
            <person name="Wang X."/>
            <person name="Zheng X."/>
            <person name="Niu Y."/>
            <person name="Chen S."/>
            <person name="Feng W."/>
        </authorList>
    </citation>
    <scope>NUCLEOTIDE SEQUENCE [LARGE SCALE GENOMIC DNA]</scope>
    <source>
        <strain evidence="1">DH-2019</strain>
    </source>
</reference>
<gene>
    <name evidence="1" type="ORF">DH2020_048810</name>
</gene>
<comment type="caution">
    <text evidence="1">The sequence shown here is derived from an EMBL/GenBank/DDBJ whole genome shotgun (WGS) entry which is preliminary data.</text>
</comment>
<keyword evidence="2" id="KW-1185">Reference proteome</keyword>
<evidence type="ECO:0008006" key="3">
    <source>
        <dbReference type="Google" id="ProtNLM"/>
    </source>
</evidence>
<dbReference type="InterPro" id="IPR008686">
    <property type="entry name" value="RNA_pol_mitovir"/>
</dbReference>
<dbReference type="Pfam" id="PF05919">
    <property type="entry name" value="Mitovir_RNA_pol"/>
    <property type="match status" value="1"/>
</dbReference>
<sequence>MVLSIYGTAPLIRLVPSKTCFSYDLKSATDRWPLVFMFETLALLFERSFASSVVNTTLGTNLFEVPFVKRALSQVSFVTGQPLGYYGYWPLFAFTHHVLVWWAAEQVRPGILFDRYAILGDDVLITDPLVAEQYRLGLQRLGVKISTHKSLISSTGAVEFAKEFLVKDMRVNLSPVSMKALCGFHHPYGLLAIHEKSKISRFLTLMRIGGAGYKTRSVAKSPKSIKWKRFRVLFGKSRLPVEYILGDGCPPYLLGKLKRYALERLKPRELHRPPLELLEFEGMADFLEYH</sequence>
<protein>
    <recommendedName>
        <fullName evidence="3">RNA-dependent RNA polymerase</fullName>
    </recommendedName>
</protein>
<organism evidence="1 2">
    <name type="scientific">Rehmannia glutinosa</name>
    <name type="common">Chinese foxglove</name>
    <dbReference type="NCBI Taxonomy" id="99300"/>
    <lineage>
        <taxon>Eukaryota</taxon>
        <taxon>Viridiplantae</taxon>
        <taxon>Streptophyta</taxon>
        <taxon>Embryophyta</taxon>
        <taxon>Tracheophyta</taxon>
        <taxon>Spermatophyta</taxon>
        <taxon>Magnoliopsida</taxon>
        <taxon>eudicotyledons</taxon>
        <taxon>Gunneridae</taxon>
        <taxon>Pentapetalae</taxon>
        <taxon>asterids</taxon>
        <taxon>lamiids</taxon>
        <taxon>Lamiales</taxon>
        <taxon>Orobanchaceae</taxon>
        <taxon>Rehmannieae</taxon>
        <taxon>Rehmannia</taxon>
    </lineage>
</organism>
<proteinExistence type="predicted"/>
<dbReference type="PANTHER" id="PTHR34456:SF13">
    <property type="entry name" value="REVERSE TRANSCRIPTASE DOMAIN-CONTAINING PROTEIN"/>
    <property type="match status" value="1"/>
</dbReference>
<evidence type="ECO:0000313" key="1">
    <source>
        <dbReference type="EMBL" id="KAK6117450.1"/>
    </source>
</evidence>
<dbReference type="EMBL" id="JABTTQ020003443">
    <property type="protein sequence ID" value="KAK6117450.1"/>
    <property type="molecule type" value="Genomic_DNA"/>
</dbReference>
<accession>A0ABR0U5J8</accession>
<dbReference type="PANTHER" id="PTHR34456">
    <property type="entry name" value="MITOVIRUS RNA-DEPENDENT RNA POLYMERASE"/>
    <property type="match status" value="1"/>
</dbReference>
<dbReference type="Proteomes" id="UP001318860">
    <property type="component" value="Unassembled WGS sequence"/>
</dbReference>
<evidence type="ECO:0000313" key="2">
    <source>
        <dbReference type="Proteomes" id="UP001318860"/>
    </source>
</evidence>
<name>A0ABR0U5J8_REHGL</name>